<sequence length="576" mass="65266">MSLKKALLASTADTAADPLKQDFRKFLWLIWKYINLPDPTPTQYDIAHFLQHGPDKICIEAFRGVGKSFITSAFVLWCLYCNPQVKIMVVSASKNRADNFVTFTMSLIQMIPELAHLKPKPNQRSSRVEFDVGPAIPDQTPSVFAKGIDSQLTGGRANIIVSDDVEVMNNSMTIAARDLLIEKTKEYSAILKPKDDEFSVARIIYLGTPQTEDSIYNKLPETFTKRIWPAQVPTLEEVHAYGNELAPRVMKMFTRAMYGAPTDPERFDEDELITRRAEYGAAGYQLQFMLNTKLSDEERYPLKLKNLIVMAVPPAKAPVDVYWLPNPDRELRDLPNNGMAGDRLYAAAGHSQEWLEYQHRVMSIDPSGRGKDETGYAVGYHLAGNIWLPKAGGLQGGYEPETLDTLAKIAKVHRIQTIVIESNFGDGMFARLLEPVLARHGVSAAIEEVRSTTMKEMRILDVLEPTVSQHRLIVDPEVLREDEDSIQKYEGMIRQHKSLFHQMTHICRQKDALRFDDRVDALSMLVGFFVDLMNQDAQKVASKNHEEWLRAQLDTFHQSPLNAHFNMTERLLWGGG</sequence>
<reference evidence="2" key="2">
    <citation type="submission" date="2021-03" db="EMBL/GenBank/DDBJ databases">
        <authorList>
            <person name="Artuso I."/>
            <person name="Turrini P."/>
            <person name="Pirolo M."/>
            <person name="Lugli G.A."/>
            <person name="Ventura M."/>
            <person name="Visca P."/>
        </authorList>
    </citation>
    <scope>NUCLEOTIDE SEQUENCE</scope>
    <source>
        <strain evidence="2">LMG 26462</strain>
    </source>
</reference>
<organism evidence="2 3">
    <name type="scientific">Aminobacter anthyllidis</name>
    <dbReference type="NCBI Taxonomy" id="1035067"/>
    <lineage>
        <taxon>Bacteria</taxon>
        <taxon>Pseudomonadati</taxon>
        <taxon>Pseudomonadota</taxon>
        <taxon>Alphaproteobacteria</taxon>
        <taxon>Hyphomicrobiales</taxon>
        <taxon>Phyllobacteriaceae</taxon>
        <taxon>Aminobacter</taxon>
    </lineage>
</organism>
<gene>
    <name evidence="2" type="primary">terL</name>
    <name evidence="2" type="ORF">J1C56_02280</name>
</gene>
<dbReference type="NCBIfam" id="NF033889">
    <property type="entry name" value="termin_lrg_T7"/>
    <property type="match status" value="1"/>
</dbReference>
<dbReference type="InterPro" id="IPR054762">
    <property type="entry name" value="Gp19_RNaseH-like"/>
</dbReference>
<feature type="domain" description="Terminase large subunit ribonuclease H-like" evidence="1">
    <location>
        <begin position="364"/>
        <end position="472"/>
    </location>
</feature>
<dbReference type="EMBL" id="JAFLWW010000001">
    <property type="protein sequence ID" value="MBT1154412.1"/>
    <property type="molecule type" value="Genomic_DNA"/>
</dbReference>
<dbReference type="InterPro" id="IPR027417">
    <property type="entry name" value="P-loop_NTPase"/>
</dbReference>
<evidence type="ECO:0000259" key="1">
    <source>
        <dbReference type="Pfam" id="PF22530"/>
    </source>
</evidence>
<accession>A0A9X1D201</accession>
<dbReference type="HAMAP" id="MF_04147">
    <property type="entry name" value="TERL_T7"/>
    <property type="match status" value="1"/>
</dbReference>
<dbReference type="Gene3D" id="3.40.50.300">
    <property type="entry name" value="P-loop containing nucleotide triphosphate hydrolases"/>
    <property type="match status" value="1"/>
</dbReference>
<dbReference type="InterPro" id="IPR044271">
    <property type="entry name" value="Terminase_large_su_gp19"/>
</dbReference>
<dbReference type="RefSeq" id="WP_214385604.1">
    <property type="nucleotide sequence ID" value="NZ_JAFLWW010000001.1"/>
</dbReference>
<comment type="caution">
    <text evidence="2">The sequence shown here is derived from an EMBL/GenBank/DDBJ whole genome shotgun (WGS) entry which is preliminary data.</text>
</comment>
<name>A0A9X1D201_9HYPH</name>
<dbReference type="AlphaFoldDB" id="A0A9X1D201"/>
<dbReference type="Pfam" id="PF22530">
    <property type="entry name" value="Terminase-T7_RNaseH-like"/>
    <property type="match status" value="1"/>
</dbReference>
<reference evidence="2" key="1">
    <citation type="journal article" date="2021" name="Microorganisms">
        <title>Phylogenomic Reconstruction and Metabolic Potential of the Genus Aminobacter.</title>
        <authorList>
            <person name="Artuso I."/>
            <person name="Turrini P."/>
            <person name="Pirolo M."/>
            <person name="Lugli G.A."/>
            <person name="Ventura M."/>
            <person name="Visca P."/>
        </authorList>
    </citation>
    <scope>NUCLEOTIDE SEQUENCE</scope>
    <source>
        <strain evidence="2">LMG 26462</strain>
    </source>
</reference>
<keyword evidence="3" id="KW-1185">Reference proteome</keyword>
<evidence type="ECO:0000313" key="2">
    <source>
        <dbReference type="EMBL" id="MBT1154412.1"/>
    </source>
</evidence>
<dbReference type="InterPro" id="IPR047987">
    <property type="entry name" value="Gp19-like_virus"/>
</dbReference>
<dbReference type="GO" id="GO:0005524">
    <property type="term" value="F:ATP binding"/>
    <property type="evidence" value="ECO:0007669"/>
    <property type="project" value="InterPro"/>
</dbReference>
<protein>
    <submittedName>
        <fullName evidence="2">Phage terminase large subunit</fullName>
    </submittedName>
</protein>
<dbReference type="GO" id="GO:0004519">
    <property type="term" value="F:endonuclease activity"/>
    <property type="evidence" value="ECO:0007669"/>
    <property type="project" value="InterPro"/>
</dbReference>
<dbReference type="GO" id="GO:0016887">
    <property type="term" value="F:ATP hydrolysis activity"/>
    <property type="evidence" value="ECO:0007669"/>
    <property type="project" value="InterPro"/>
</dbReference>
<evidence type="ECO:0000313" key="3">
    <source>
        <dbReference type="Proteomes" id="UP001138921"/>
    </source>
</evidence>
<proteinExistence type="inferred from homology"/>
<dbReference type="Gene3D" id="3.30.420.240">
    <property type="match status" value="1"/>
</dbReference>
<dbReference type="Proteomes" id="UP001138921">
    <property type="component" value="Unassembled WGS sequence"/>
</dbReference>